<accession>A0A101NSE7</accession>
<dbReference type="OrthoDB" id="3473567at2"/>
<dbReference type="SUPFAM" id="SSF51658">
    <property type="entry name" value="Xylose isomerase-like"/>
    <property type="match status" value="1"/>
</dbReference>
<evidence type="ECO:0000313" key="1">
    <source>
        <dbReference type="EMBL" id="KUM98490.1"/>
    </source>
</evidence>
<name>A0A101NSE7_9ACTN</name>
<dbReference type="EMBL" id="LMWL01000004">
    <property type="protein sequence ID" value="KUM98490.1"/>
    <property type="molecule type" value="Genomic_DNA"/>
</dbReference>
<dbReference type="AlphaFoldDB" id="A0A101NSE7"/>
<protein>
    <submittedName>
        <fullName evidence="1">Uncharacterized protein</fullName>
    </submittedName>
</protein>
<dbReference type="RefSeq" id="WP_066990726.1">
    <property type="nucleotide sequence ID" value="NZ_BNDU01000004.1"/>
</dbReference>
<dbReference type="InterPro" id="IPR036237">
    <property type="entry name" value="Xyl_isomerase-like_sf"/>
</dbReference>
<evidence type="ECO:0000313" key="2">
    <source>
        <dbReference type="Proteomes" id="UP000054241"/>
    </source>
</evidence>
<reference evidence="1 2" key="1">
    <citation type="submission" date="2015-10" db="EMBL/GenBank/DDBJ databases">
        <title>Draft genome sequence of Streptomyces cellostaticus DSM 40189, type strain for the species Streptomyces cellostaticus.</title>
        <authorList>
            <person name="Ruckert C."/>
            <person name="Winkler A."/>
            <person name="Kalinowski J."/>
            <person name="Kampfer P."/>
            <person name="Glaeser S."/>
        </authorList>
    </citation>
    <scope>NUCLEOTIDE SEQUENCE [LARGE SCALE GENOMIC DNA]</scope>
    <source>
        <strain evidence="1 2">DSM 40189</strain>
    </source>
</reference>
<proteinExistence type="predicted"/>
<gene>
    <name evidence="1" type="ORF">AQI88_02035</name>
</gene>
<dbReference type="Gene3D" id="3.20.20.150">
    <property type="entry name" value="Divalent-metal-dependent TIM barrel enzymes"/>
    <property type="match status" value="1"/>
</dbReference>
<dbReference type="Proteomes" id="UP000054241">
    <property type="component" value="Unassembled WGS sequence"/>
</dbReference>
<dbReference type="STRING" id="67285.AQI88_02035"/>
<keyword evidence="2" id="KW-1185">Reference proteome</keyword>
<comment type="caution">
    <text evidence="1">The sequence shown here is derived from an EMBL/GenBank/DDBJ whole genome shotgun (WGS) entry which is preliminary data.</text>
</comment>
<organism evidence="1 2">
    <name type="scientific">Streptomyces cellostaticus</name>
    <dbReference type="NCBI Taxonomy" id="67285"/>
    <lineage>
        <taxon>Bacteria</taxon>
        <taxon>Bacillati</taxon>
        <taxon>Actinomycetota</taxon>
        <taxon>Actinomycetes</taxon>
        <taxon>Kitasatosporales</taxon>
        <taxon>Streptomycetaceae</taxon>
        <taxon>Streptomyces</taxon>
    </lineage>
</organism>
<sequence>MTRPRPHLGYSSGTLPQAGPEELARAVLHAEGTGVDLRIGKGHGWERDGVQPGIDRIRRTGAEVFFVGVGWRLGDPAHWPVAEEPVPAPYPVKVFCTERPDPALVAEQLAAAAEAGVEPWVETHAGGPDVAGLIDLAERTGVGVLVDLLGLAEIGGAHRAQLRALSPFVRAAQVKGVRRTAQGTRHRPLTPHDLTDLSYLLELGPLRAVTVESRAGTPDADLAVLAAALASPAA</sequence>